<protein>
    <submittedName>
        <fullName evidence="8">2Fe-2S ferredoxin</fullName>
    </submittedName>
</protein>
<feature type="domain" description="2Fe-2S ferredoxin-type" evidence="7">
    <location>
        <begin position="2"/>
        <end position="105"/>
    </location>
</feature>
<evidence type="ECO:0000256" key="3">
    <source>
        <dbReference type="ARBA" id="ARBA00022723"/>
    </source>
</evidence>
<keyword evidence="3" id="KW-0479">Metal-binding</keyword>
<evidence type="ECO:0000259" key="7">
    <source>
        <dbReference type="PROSITE" id="PS51085"/>
    </source>
</evidence>
<gene>
    <name evidence="8" type="ORF">LK12_02230</name>
</gene>
<keyword evidence="2" id="KW-0001">2Fe-2S</keyword>
<keyword evidence="9" id="KW-1185">Reference proteome</keyword>
<dbReference type="InterPro" id="IPR001055">
    <property type="entry name" value="Adrenodoxin-like"/>
</dbReference>
<keyword evidence="5" id="KW-0411">Iron-sulfur</keyword>
<dbReference type="GO" id="GO:0051537">
    <property type="term" value="F:2 iron, 2 sulfur cluster binding"/>
    <property type="evidence" value="ECO:0007669"/>
    <property type="project" value="UniProtKB-KW"/>
</dbReference>
<dbReference type="Proteomes" id="UP000031057">
    <property type="component" value="Unassembled WGS sequence"/>
</dbReference>
<dbReference type="RefSeq" id="WP_039278726.1">
    <property type="nucleotide sequence ID" value="NZ_JTDI01000001.1"/>
</dbReference>
<evidence type="ECO:0000313" key="8">
    <source>
        <dbReference type="EMBL" id="KHK93175.1"/>
    </source>
</evidence>
<keyword evidence="4" id="KW-0408">Iron</keyword>
<evidence type="ECO:0000256" key="6">
    <source>
        <dbReference type="ARBA" id="ARBA00034078"/>
    </source>
</evidence>
<dbReference type="GO" id="GO:0046872">
    <property type="term" value="F:metal ion binding"/>
    <property type="evidence" value="ECO:0007669"/>
    <property type="project" value="UniProtKB-KW"/>
</dbReference>
<evidence type="ECO:0000256" key="2">
    <source>
        <dbReference type="ARBA" id="ARBA00022714"/>
    </source>
</evidence>
<dbReference type="Pfam" id="PF00111">
    <property type="entry name" value="Fer2"/>
    <property type="match status" value="1"/>
</dbReference>
<comment type="caution">
    <text evidence="8">The sequence shown here is derived from an EMBL/GenBank/DDBJ whole genome shotgun (WGS) entry which is preliminary data.</text>
</comment>
<dbReference type="Gene3D" id="3.10.20.30">
    <property type="match status" value="1"/>
</dbReference>
<dbReference type="PRINTS" id="PR00355">
    <property type="entry name" value="ADRENODOXIN"/>
</dbReference>
<dbReference type="CDD" id="cd00207">
    <property type="entry name" value="fer2"/>
    <property type="match status" value="1"/>
</dbReference>
<dbReference type="OrthoDB" id="9799640at2"/>
<dbReference type="PANTHER" id="PTHR23426:SF65">
    <property type="entry name" value="FERREDOXIN-2, MITOCHONDRIAL"/>
    <property type="match status" value="1"/>
</dbReference>
<evidence type="ECO:0000256" key="1">
    <source>
        <dbReference type="ARBA" id="ARBA00010914"/>
    </source>
</evidence>
<dbReference type="PROSITE" id="PS51085">
    <property type="entry name" value="2FE2S_FER_2"/>
    <property type="match status" value="1"/>
</dbReference>
<sequence>MVKITYVEHDGERTTVDAQPGESMMKAAVSHGVAGIEAVCGGNCACGTCRIYVDDNWRAKLPSPGESESEMIDFCGDPDPRVRLSCQIAVSEDLDGMEVTLPESQQ</sequence>
<dbReference type="SUPFAM" id="SSF54292">
    <property type="entry name" value="2Fe-2S ferredoxin-like"/>
    <property type="match status" value="1"/>
</dbReference>
<name>A0A0B1ZPY0_9SPHN</name>
<organism evidence="8 9">
    <name type="scientific">Novosphingobium malaysiense</name>
    <dbReference type="NCBI Taxonomy" id="1348853"/>
    <lineage>
        <taxon>Bacteria</taxon>
        <taxon>Pseudomonadati</taxon>
        <taxon>Pseudomonadota</taxon>
        <taxon>Alphaproteobacteria</taxon>
        <taxon>Sphingomonadales</taxon>
        <taxon>Sphingomonadaceae</taxon>
        <taxon>Novosphingobium</taxon>
    </lineage>
</organism>
<comment type="cofactor">
    <cofactor evidence="6">
        <name>[2Fe-2S] cluster</name>
        <dbReference type="ChEBI" id="CHEBI:190135"/>
    </cofactor>
</comment>
<evidence type="ECO:0000313" key="9">
    <source>
        <dbReference type="Proteomes" id="UP000031057"/>
    </source>
</evidence>
<dbReference type="GO" id="GO:0140647">
    <property type="term" value="P:P450-containing electron transport chain"/>
    <property type="evidence" value="ECO:0007669"/>
    <property type="project" value="InterPro"/>
</dbReference>
<dbReference type="STRING" id="1348853.LK12_02230"/>
<dbReference type="InterPro" id="IPR012675">
    <property type="entry name" value="Beta-grasp_dom_sf"/>
</dbReference>
<evidence type="ECO:0000256" key="5">
    <source>
        <dbReference type="ARBA" id="ARBA00023014"/>
    </source>
</evidence>
<dbReference type="InterPro" id="IPR036010">
    <property type="entry name" value="2Fe-2S_ferredoxin-like_sf"/>
</dbReference>
<accession>A0A0B1ZPY0</accession>
<comment type="similarity">
    <text evidence="1">Belongs to the adrenodoxin/putidaredoxin family.</text>
</comment>
<proteinExistence type="inferred from homology"/>
<dbReference type="PANTHER" id="PTHR23426">
    <property type="entry name" value="FERREDOXIN/ADRENODOXIN"/>
    <property type="match status" value="1"/>
</dbReference>
<dbReference type="GO" id="GO:0009055">
    <property type="term" value="F:electron transfer activity"/>
    <property type="evidence" value="ECO:0007669"/>
    <property type="project" value="TreeGrafter"/>
</dbReference>
<dbReference type="AlphaFoldDB" id="A0A0B1ZPY0"/>
<dbReference type="InterPro" id="IPR001041">
    <property type="entry name" value="2Fe-2S_ferredoxin-type"/>
</dbReference>
<evidence type="ECO:0000256" key="4">
    <source>
        <dbReference type="ARBA" id="ARBA00023004"/>
    </source>
</evidence>
<reference evidence="8 9" key="1">
    <citation type="submission" date="2014-10" db="EMBL/GenBank/DDBJ databases">
        <title>Genome sequence of Novosphingobium malaysiense MUSC 273(T).</title>
        <authorList>
            <person name="Lee L.-H."/>
        </authorList>
    </citation>
    <scope>NUCLEOTIDE SEQUENCE [LARGE SCALE GENOMIC DNA]</scope>
    <source>
        <strain evidence="8 9">MUSC 273</strain>
    </source>
</reference>
<dbReference type="EMBL" id="JTDI01000001">
    <property type="protein sequence ID" value="KHK93175.1"/>
    <property type="molecule type" value="Genomic_DNA"/>
</dbReference>